<organism evidence="2 3">
    <name type="scientific">Heliorestis convoluta</name>
    <dbReference type="NCBI Taxonomy" id="356322"/>
    <lineage>
        <taxon>Bacteria</taxon>
        <taxon>Bacillati</taxon>
        <taxon>Bacillota</taxon>
        <taxon>Clostridia</taxon>
        <taxon>Eubacteriales</taxon>
        <taxon>Heliobacteriaceae</taxon>
        <taxon>Heliorestis</taxon>
    </lineage>
</organism>
<dbReference type="InterPro" id="IPR052345">
    <property type="entry name" value="Rad_response_metalloprotease"/>
</dbReference>
<dbReference type="GO" id="GO:0003678">
    <property type="term" value="F:DNA helicase activity"/>
    <property type="evidence" value="ECO:0007669"/>
    <property type="project" value="UniProtKB-EC"/>
</dbReference>
<dbReference type="PANTHER" id="PTHR43236:SF1">
    <property type="entry name" value="BLL7220 PROTEIN"/>
    <property type="match status" value="1"/>
</dbReference>
<protein>
    <submittedName>
        <fullName evidence="2">ImmA/IrrE family metallo-endopeptidase</fullName>
        <ecNumber evidence="2">3.6.4.12</ecNumber>
    </submittedName>
</protein>
<dbReference type="InterPro" id="IPR010359">
    <property type="entry name" value="IrrE_HExxH"/>
</dbReference>
<dbReference type="OrthoDB" id="581382at2"/>
<reference evidence="3" key="1">
    <citation type="submission" date="2019-11" db="EMBL/GenBank/DDBJ databases">
        <title>Genome sequence of Heliorestis convoluta strain HH, an alkaliphilic and minimalistic phototrophic bacterium from a soda lake in Egypt.</title>
        <authorList>
            <person name="Dewey E.D."/>
            <person name="Stokes L.M."/>
            <person name="Burchell B.M."/>
            <person name="Shaffer K.N."/>
            <person name="Huntington A.M."/>
            <person name="Baker J.M."/>
            <person name="Nadendla S."/>
            <person name="Giglio M.G."/>
            <person name="Touchman J.W."/>
            <person name="Blankenship R.E."/>
            <person name="Madigan M.T."/>
            <person name="Sattley W.M."/>
        </authorList>
    </citation>
    <scope>NUCLEOTIDE SEQUENCE [LARGE SCALE GENOMIC DNA]</scope>
    <source>
        <strain evidence="3">HH</strain>
    </source>
</reference>
<proteinExistence type="predicted"/>
<dbReference type="KEGG" id="hcv:FTV88_1173"/>
<dbReference type="EC" id="3.6.4.12" evidence="2"/>
<dbReference type="Gene3D" id="1.10.10.2910">
    <property type="match status" value="1"/>
</dbReference>
<dbReference type="RefSeq" id="WP_153724726.1">
    <property type="nucleotide sequence ID" value="NZ_CP045875.1"/>
</dbReference>
<dbReference type="PANTHER" id="PTHR43236">
    <property type="entry name" value="ANTITOXIN HIGA1"/>
    <property type="match status" value="1"/>
</dbReference>
<dbReference type="Pfam" id="PF06114">
    <property type="entry name" value="Peptidase_M78"/>
    <property type="match status" value="1"/>
</dbReference>
<name>A0A5Q2N4Z2_9FIRM</name>
<dbReference type="Proteomes" id="UP000366051">
    <property type="component" value="Chromosome"/>
</dbReference>
<sequence>MIANYKNAVIESAETLKDYSINQTPIDLDIILDALKRTIRLFSYSDFSTKNDMSIVEICDQFDSELGACVYDKKTERYVIFYNDTKNNRGLERFTIAHELGHIFLGHHQDANTDILIRRNISASKYRKFENEANCFARNLLAPIPLVQRITDIKKPRSANDIMEAFEVSYKAAVTRRNLYYDDKAMIEDKYHNYFDTYSILYGHYCLTCNNAEIDSNGYCKICGEEAAIFEKSCDRVYYDGVTVDQDGRAVECPRCGNEVFSDEARYCKICGALVVNYCLGRSMPVPFIKDLISHPINDGNARYCKECGSKTAFYKQGFLKSWNGTVDVGKGQYYKSTDQLNQFGKVAESRSGFLKSKAK</sequence>
<dbReference type="AlphaFoldDB" id="A0A5Q2N4Z2"/>
<feature type="domain" description="IrrE N-terminal-like" evidence="1">
    <location>
        <begin position="73"/>
        <end position="176"/>
    </location>
</feature>
<evidence type="ECO:0000259" key="1">
    <source>
        <dbReference type="Pfam" id="PF06114"/>
    </source>
</evidence>
<evidence type="ECO:0000313" key="3">
    <source>
        <dbReference type="Proteomes" id="UP000366051"/>
    </source>
</evidence>
<dbReference type="GO" id="GO:0016787">
    <property type="term" value="F:hydrolase activity"/>
    <property type="evidence" value="ECO:0007669"/>
    <property type="project" value="UniProtKB-KW"/>
</dbReference>
<keyword evidence="2" id="KW-0378">Hydrolase</keyword>
<dbReference type="EMBL" id="CP045875">
    <property type="protein sequence ID" value="QGG47320.1"/>
    <property type="molecule type" value="Genomic_DNA"/>
</dbReference>
<evidence type="ECO:0000313" key="2">
    <source>
        <dbReference type="EMBL" id="QGG47320.1"/>
    </source>
</evidence>
<keyword evidence="3" id="KW-1185">Reference proteome</keyword>
<accession>A0A5Q2N4Z2</accession>
<gene>
    <name evidence="2" type="ORF">FTV88_1173</name>
</gene>